<protein>
    <submittedName>
        <fullName evidence="1">Uncharacterized protein</fullName>
    </submittedName>
</protein>
<name>A0A319DSR4_9EURO</name>
<reference evidence="1 2" key="1">
    <citation type="submission" date="2018-02" db="EMBL/GenBank/DDBJ databases">
        <title>The genomes of Aspergillus section Nigri reveals drivers in fungal speciation.</title>
        <authorList>
            <consortium name="DOE Joint Genome Institute"/>
            <person name="Vesth T.C."/>
            <person name="Nybo J."/>
            <person name="Theobald S."/>
            <person name="Brandl J."/>
            <person name="Frisvad J.C."/>
            <person name="Nielsen K.F."/>
            <person name="Lyhne E.K."/>
            <person name="Kogle M.E."/>
            <person name="Kuo A."/>
            <person name="Riley R."/>
            <person name="Clum A."/>
            <person name="Nolan M."/>
            <person name="Lipzen A."/>
            <person name="Salamov A."/>
            <person name="Henrissat B."/>
            <person name="Wiebenga A."/>
            <person name="De vries R.P."/>
            <person name="Grigoriev I.V."/>
            <person name="Mortensen U.H."/>
            <person name="Andersen M.R."/>
            <person name="Baker S.E."/>
        </authorList>
    </citation>
    <scope>NUCLEOTIDE SEQUENCE [LARGE SCALE GENOMIC DNA]</scope>
    <source>
        <strain evidence="1 2">CBS 707.79</strain>
    </source>
</reference>
<gene>
    <name evidence="1" type="ORF">BO71DRAFT_443393</name>
</gene>
<dbReference type="AlphaFoldDB" id="A0A319DSR4"/>
<dbReference type="VEuPathDB" id="FungiDB:BO71DRAFT_443393"/>
<sequence>MALQHRSYEQKKENAGFVAKRQASEISYWSGYFGQAASYFCAVDLSHGWDGTGTTGTGRSAWPFLVRRSLRNERRWYFWSRADPGRSIATGNFVAMWHPETQLTRHCDSLLQKGVAGHLGGWTGTLGCPYDLYLTDRLWLVDLIVRNGALWRHQQARNGISSKAARNRSIARAKT</sequence>
<keyword evidence="2" id="KW-1185">Reference proteome</keyword>
<evidence type="ECO:0000313" key="2">
    <source>
        <dbReference type="Proteomes" id="UP000247810"/>
    </source>
</evidence>
<dbReference type="EMBL" id="KZ825955">
    <property type="protein sequence ID" value="PYH91118.1"/>
    <property type="molecule type" value="Genomic_DNA"/>
</dbReference>
<dbReference type="Proteomes" id="UP000247810">
    <property type="component" value="Unassembled WGS sequence"/>
</dbReference>
<proteinExistence type="predicted"/>
<organism evidence="1 2">
    <name type="scientific">Aspergillus ellipticus CBS 707.79</name>
    <dbReference type="NCBI Taxonomy" id="1448320"/>
    <lineage>
        <taxon>Eukaryota</taxon>
        <taxon>Fungi</taxon>
        <taxon>Dikarya</taxon>
        <taxon>Ascomycota</taxon>
        <taxon>Pezizomycotina</taxon>
        <taxon>Eurotiomycetes</taxon>
        <taxon>Eurotiomycetidae</taxon>
        <taxon>Eurotiales</taxon>
        <taxon>Aspergillaceae</taxon>
        <taxon>Aspergillus</taxon>
        <taxon>Aspergillus subgen. Circumdati</taxon>
    </lineage>
</organism>
<evidence type="ECO:0000313" key="1">
    <source>
        <dbReference type="EMBL" id="PYH91118.1"/>
    </source>
</evidence>
<accession>A0A319DSR4</accession>